<comment type="caution">
    <text evidence="2">The sequence shown here is derived from an EMBL/GenBank/DDBJ whole genome shotgun (WGS) entry which is preliminary data.</text>
</comment>
<protein>
    <recommendedName>
        <fullName evidence="1">DUF5672 domain-containing protein</fullName>
    </recommendedName>
</protein>
<keyword evidence="3" id="KW-1185">Reference proteome</keyword>
<proteinExistence type="predicted"/>
<name>A0ABT0BGH7_9SPHN</name>
<evidence type="ECO:0000313" key="2">
    <source>
        <dbReference type="EMBL" id="MCJ2184176.1"/>
    </source>
</evidence>
<dbReference type="Proteomes" id="UP001162881">
    <property type="component" value="Unassembled WGS sequence"/>
</dbReference>
<dbReference type="InterPro" id="IPR043729">
    <property type="entry name" value="DUF5672"/>
</dbReference>
<dbReference type="Pfam" id="PF18922">
    <property type="entry name" value="DUF5672"/>
    <property type="match status" value="1"/>
</dbReference>
<gene>
    <name evidence="2" type="ORF">MTR62_15970</name>
</gene>
<evidence type="ECO:0000313" key="3">
    <source>
        <dbReference type="Proteomes" id="UP001162881"/>
    </source>
</evidence>
<accession>A0ABT0BGH7</accession>
<sequence>MGSGPESGLANGTRAGTAARLALPQVTICAVSSVNVAATLRALEACLDQLEVAACRLLTDAAVTPAHPDIEVVPITPIRSSAAYSRFMLENLADHVATSHCLVVQWDGHVIDAARWDPAFLDYDYIGASWPQFADGRVVGNGGFSLRSKALLEACRGPHFCGHHPEDTAICRTNRAQLEARGLRFGPRELADRFAAERSGDPAATFGYHGVFLMPQVLGADAFWQVYRELDDRGTLRRDFGAILKAVRAGPDGARRAARMLGDRVLQRRKRRAVQTKRL</sequence>
<dbReference type="RefSeq" id="WP_244022778.1">
    <property type="nucleotide sequence ID" value="NZ_JALHLF010000082.1"/>
</dbReference>
<evidence type="ECO:0000259" key="1">
    <source>
        <dbReference type="Pfam" id="PF18922"/>
    </source>
</evidence>
<organism evidence="2 3">
    <name type="scientific">Novosphingobium organovorum</name>
    <dbReference type="NCBI Taxonomy" id="2930092"/>
    <lineage>
        <taxon>Bacteria</taxon>
        <taxon>Pseudomonadati</taxon>
        <taxon>Pseudomonadota</taxon>
        <taxon>Alphaproteobacteria</taxon>
        <taxon>Sphingomonadales</taxon>
        <taxon>Sphingomonadaceae</taxon>
        <taxon>Novosphingobium</taxon>
    </lineage>
</organism>
<reference evidence="2" key="1">
    <citation type="submission" date="2022-03" db="EMBL/GenBank/DDBJ databases">
        <title>Identification of a novel bacterium isolated from mangrove sediments.</title>
        <authorList>
            <person name="Pan X."/>
        </authorList>
    </citation>
    <scope>NUCLEOTIDE SEQUENCE</scope>
    <source>
        <strain evidence="2">B1949</strain>
    </source>
</reference>
<dbReference type="EMBL" id="JALHLF010000082">
    <property type="protein sequence ID" value="MCJ2184176.1"/>
    <property type="molecule type" value="Genomic_DNA"/>
</dbReference>
<feature type="domain" description="DUF5672" evidence="1">
    <location>
        <begin position="71"/>
        <end position="209"/>
    </location>
</feature>